<evidence type="ECO:0000313" key="3">
    <source>
        <dbReference type="Proteomes" id="UP000828390"/>
    </source>
</evidence>
<dbReference type="Proteomes" id="UP000828390">
    <property type="component" value="Unassembled WGS sequence"/>
</dbReference>
<accession>A0A9D4KU31</accession>
<dbReference type="EMBL" id="JAIWYP010000003">
    <property type="protein sequence ID" value="KAH3845515.1"/>
    <property type="molecule type" value="Genomic_DNA"/>
</dbReference>
<sequence length="52" mass="5904">MMSHSRLVQKSIIESKESMFVYSAVATLRNTEAVASAKIRRAMLRLQGKSKY</sequence>
<name>A0A9D4KU31_DREPO</name>
<protein>
    <submittedName>
        <fullName evidence="2">Uncharacterized protein</fullName>
    </submittedName>
</protein>
<dbReference type="AlphaFoldDB" id="A0A9D4KU31"/>
<organism evidence="2 3">
    <name type="scientific">Dreissena polymorpha</name>
    <name type="common">Zebra mussel</name>
    <name type="synonym">Mytilus polymorpha</name>
    <dbReference type="NCBI Taxonomy" id="45954"/>
    <lineage>
        <taxon>Eukaryota</taxon>
        <taxon>Metazoa</taxon>
        <taxon>Spiralia</taxon>
        <taxon>Lophotrochozoa</taxon>
        <taxon>Mollusca</taxon>
        <taxon>Bivalvia</taxon>
        <taxon>Autobranchia</taxon>
        <taxon>Heteroconchia</taxon>
        <taxon>Euheterodonta</taxon>
        <taxon>Imparidentia</taxon>
        <taxon>Neoheterodontei</taxon>
        <taxon>Myida</taxon>
        <taxon>Dreissenoidea</taxon>
        <taxon>Dreissenidae</taxon>
        <taxon>Dreissena</taxon>
    </lineage>
</organism>
<evidence type="ECO:0000313" key="1">
    <source>
        <dbReference type="EMBL" id="KAH3845515.1"/>
    </source>
</evidence>
<comment type="caution">
    <text evidence="2">The sequence shown here is derived from an EMBL/GenBank/DDBJ whole genome shotgun (WGS) entry which is preliminary data.</text>
</comment>
<gene>
    <name evidence="1" type="ORF">DPMN_087796</name>
    <name evidence="2" type="ORF">DPMN_087910</name>
</gene>
<dbReference type="EMBL" id="JAIWYP010000003">
    <property type="protein sequence ID" value="KAH3845628.1"/>
    <property type="molecule type" value="Genomic_DNA"/>
</dbReference>
<reference evidence="2" key="2">
    <citation type="submission" date="2020-11" db="EMBL/GenBank/DDBJ databases">
        <authorList>
            <person name="McCartney M.A."/>
            <person name="Auch B."/>
            <person name="Kono T."/>
            <person name="Mallez S."/>
            <person name="Becker A."/>
            <person name="Gohl D.M."/>
            <person name="Silverstein K.A.T."/>
            <person name="Koren S."/>
            <person name="Bechman K.B."/>
            <person name="Herman A."/>
            <person name="Abrahante J.E."/>
            <person name="Garbe J."/>
        </authorList>
    </citation>
    <scope>NUCLEOTIDE SEQUENCE</scope>
    <source>
        <strain evidence="2">Duluth1</strain>
        <tissue evidence="2">Whole animal</tissue>
    </source>
</reference>
<proteinExistence type="predicted"/>
<evidence type="ECO:0000313" key="2">
    <source>
        <dbReference type="EMBL" id="KAH3845628.1"/>
    </source>
</evidence>
<reference evidence="2" key="1">
    <citation type="journal article" date="2019" name="bioRxiv">
        <title>The Genome of the Zebra Mussel, Dreissena polymorpha: A Resource for Invasive Species Research.</title>
        <authorList>
            <person name="McCartney M.A."/>
            <person name="Auch B."/>
            <person name="Kono T."/>
            <person name="Mallez S."/>
            <person name="Zhang Y."/>
            <person name="Obille A."/>
            <person name="Becker A."/>
            <person name="Abrahante J.E."/>
            <person name="Garbe J."/>
            <person name="Badalamenti J.P."/>
            <person name="Herman A."/>
            <person name="Mangelson H."/>
            <person name="Liachko I."/>
            <person name="Sullivan S."/>
            <person name="Sone E.D."/>
            <person name="Koren S."/>
            <person name="Silverstein K.A.T."/>
            <person name="Beckman K.B."/>
            <person name="Gohl D.M."/>
        </authorList>
    </citation>
    <scope>NUCLEOTIDE SEQUENCE</scope>
    <source>
        <strain evidence="2">Duluth1</strain>
        <tissue evidence="2">Whole animal</tissue>
    </source>
</reference>
<keyword evidence="3" id="KW-1185">Reference proteome</keyword>